<keyword evidence="2" id="KW-1185">Reference proteome</keyword>
<evidence type="ECO:0000313" key="1">
    <source>
        <dbReference type="EMBL" id="KAF6754623.1"/>
    </source>
</evidence>
<accession>A0A8H6M3U6</accession>
<comment type="caution">
    <text evidence="1">The sequence shown here is derived from an EMBL/GenBank/DDBJ whole genome shotgun (WGS) entry which is preliminary data.</text>
</comment>
<dbReference type="AlphaFoldDB" id="A0A8H6M3U6"/>
<reference evidence="1 2" key="1">
    <citation type="submission" date="2020-07" db="EMBL/GenBank/DDBJ databases">
        <title>Comparative genomics of pyrophilous fungi reveals a link between fire events and developmental genes.</title>
        <authorList>
            <consortium name="DOE Joint Genome Institute"/>
            <person name="Steindorff A.S."/>
            <person name="Carver A."/>
            <person name="Calhoun S."/>
            <person name="Stillman K."/>
            <person name="Liu H."/>
            <person name="Lipzen A."/>
            <person name="Pangilinan J."/>
            <person name="Labutti K."/>
            <person name="Bruns T.D."/>
            <person name="Grigoriev I.V."/>
        </authorList>
    </citation>
    <scope>NUCLEOTIDE SEQUENCE [LARGE SCALE GENOMIC DNA]</scope>
    <source>
        <strain evidence="1 2">CBS 144469</strain>
    </source>
</reference>
<name>A0A8H6M3U6_9AGAR</name>
<dbReference type="OrthoDB" id="3099375at2759"/>
<proteinExistence type="predicted"/>
<evidence type="ECO:0000313" key="2">
    <source>
        <dbReference type="Proteomes" id="UP000521943"/>
    </source>
</evidence>
<organism evidence="1 2">
    <name type="scientific">Ephemerocybe angulata</name>
    <dbReference type="NCBI Taxonomy" id="980116"/>
    <lineage>
        <taxon>Eukaryota</taxon>
        <taxon>Fungi</taxon>
        <taxon>Dikarya</taxon>
        <taxon>Basidiomycota</taxon>
        <taxon>Agaricomycotina</taxon>
        <taxon>Agaricomycetes</taxon>
        <taxon>Agaricomycetidae</taxon>
        <taxon>Agaricales</taxon>
        <taxon>Agaricineae</taxon>
        <taxon>Psathyrellaceae</taxon>
        <taxon>Ephemerocybe</taxon>
    </lineage>
</organism>
<dbReference type="EMBL" id="JACGCI010000033">
    <property type="protein sequence ID" value="KAF6754623.1"/>
    <property type="molecule type" value="Genomic_DNA"/>
</dbReference>
<sequence>MKKSAVRSAKCSILAARKGSLQRKRRLGIDLSEAGLGPERIRALVAESVENLRRTHEARRRQRTSPNVVLTVSYAATGGSSPHSKGRTADLHATHHFQNAENLVLGDVDIITAGGNVERHMHEHFHFHVHIVRPPRRRARIFAGDSDTFPEGSMPEGAERRGLWMHSTQKGVVITPHTYAMTGLVFFL</sequence>
<dbReference type="Proteomes" id="UP000521943">
    <property type="component" value="Unassembled WGS sequence"/>
</dbReference>
<gene>
    <name evidence="1" type="ORF">DFP72DRAFT_898371</name>
</gene>
<protein>
    <submittedName>
        <fullName evidence="1">Uncharacterized protein</fullName>
    </submittedName>
</protein>
<feature type="non-terminal residue" evidence="1">
    <location>
        <position position="1"/>
    </location>
</feature>